<dbReference type="Gene3D" id="3.30.70.1230">
    <property type="entry name" value="Nucleotide cyclase"/>
    <property type="match status" value="1"/>
</dbReference>
<evidence type="ECO:0000313" key="1">
    <source>
        <dbReference type="EMBL" id="GFH07853.1"/>
    </source>
</evidence>
<sequence length="87" mass="9642">MSVLFRGPRLKVGVDVGRIHADVNPVTGRMTYRGRVMNRAARIADKAHSGSVWCSHTAWDWCCQACPKLMQQLDVKGHSLGQHSLKG</sequence>
<reference evidence="1 2" key="1">
    <citation type="submission" date="2020-02" db="EMBL/GenBank/DDBJ databases">
        <title>Draft genome sequence of Haematococcus lacustris strain NIES-144.</title>
        <authorList>
            <person name="Morimoto D."/>
            <person name="Nakagawa S."/>
            <person name="Yoshida T."/>
            <person name="Sawayama S."/>
        </authorList>
    </citation>
    <scope>NUCLEOTIDE SEQUENCE [LARGE SCALE GENOMIC DNA]</scope>
    <source>
        <strain evidence="1 2">NIES-144</strain>
    </source>
</reference>
<feature type="non-terminal residue" evidence="1">
    <location>
        <position position="1"/>
    </location>
</feature>
<feature type="non-terminal residue" evidence="1">
    <location>
        <position position="87"/>
    </location>
</feature>
<organism evidence="1 2">
    <name type="scientific">Haematococcus lacustris</name>
    <name type="common">Green alga</name>
    <name type="synonym">Haematococcus pluvialis</name>
    <dbReference type="NCBI Taxonomy" id="44745"/>
    <lineage>
        <taxon>Eukaryota</taxon>
        <taxon>Viridiplantae</taxon>
        <taxon>Chlorophyta</taxon>
        <taxon>core chlorophytes</taxon>
        <taxon>Chlorophyceae</taxon>
        <taxon>CS clade</taxon>
        <taxon>Chlamydomonadales</taxon>
        <taxon>Haematococcaceae</taxon>
        <taxon>Haematococcus</taxon>
    </lineage>
</organism>
<dbReference type="InterPro" id="IPR029787">
    <property type="entry name" value="Nucleotide_cyclase"/>
</dbReference>
<keyword evidence="2" id="KW-1185">Reference proteome</keyword>
<accession>A0A699YCV1</accession>
<dbReference type="SUPFAM" id="SSF55073">
    <property type="entry name" value="Nucleotide cyclase"/>
    <property type="match status" value="1"/>
</dbReference>
<comment type="caution">
    <text evidence="1">The sequence shown here is derived from an EMBL/GenBank/DDBJ whole genome shotgun (WGS) entry which is preliminary data.</text>
</comment>
<gene>
    <name evidence="1" type="ORF">HaLaN_02715</name>
</gene>
<dbReference type="EMBL" id="BLLF01000120">
    <property type="protein sequence ID" value="GFH07853.1"/>
    <property type="molecule type" value="Genomic_DNA"/>
</dbReference>
<protein>
    <submittedName>
        <fullName evidence="1">Guanylate cyclase domain-containing protein</fullName>
    </submittedName>
</protein>
<proteinExistence type="predicted"/>
<evidence type="ECO:0000313" key="2">
    <source>
        <dbReference type="Proteomes" id="UP000485058"/>
    </source>
</evidence>
<name>A0A699YCV1_HAELA</name>
<dbReference type="AlphaFoldDB" id="A0A699YCV1"/>
<dbReference type="Proteomes" id="UP000485058">
    <property type="component" value="Unassembled WGS sequence"/>
</dbReference>